<evidence type="ECO:0000313" key="4">
    <source>
        <dbReference type="Proteomes" id="UP000005580"/>
    </source>
</evidence>
<feature type="domain" description="Outer membrane protein beta-barrel" evidence="2">
    <location>
        <begin position="769"/>
        <end position="913"/>
    </location>
</feature>
<feature type="signal peptide" evidence="1">
    <location>
        <begin position="1"/>
        <end position="23"/>
    </location>
</feature>
<accession>E7RP03</accession>
<keyword evidence="1" id="KW-0732">Signal</keyword>
<dbReference type="SUPFAM" id="SSF56935">
    <property type="entry name" value="Porins"/>
    <property type="match status" value="1"/>
</dbReference>
<name>E7RP03_9BACT</name>
<dbReference type="Pfam" id="PF14905">
    <property type="entry name" value="OMP_b-brl_3"/>
    <property type="match status" value="1"/>
</dbReference>
<dbReference type="eggNOG" id="COG4771">
    <property type="taxonomic scope" value="Bacteria"/>
</dbReference>
<comment type="caution">
    <text evidence="3">The sequence shown here is derived from an EMBL/GenBank/DDBJ whole genome shotgun (WGS) entry which is preliminary data.</text>
</comment>
<gene>
    <name evidence="3" type="ORF">HMPREF0663_10904</name>
</gene>
<feature type="chain" id="PRO_5003221446" description="Outer membrane protein beta-barrel domain-containing protein" evidence="1">
    <location>
        <begin position="24"/>
        <end position="922"/>
    </location>
</feature>
<dbReference type="EMBL" id="AEPE02000003">
    <property type="protein sequence ID" value="EFZ37446.1"/>
    <property type="molecule type" value="Genomic_DNA"/>
</dbReference>
<reference evidence="3" key="1">
    <citation type="submission" date="2011-01" db="EMBL/GenBank/DDBJ databases">
        <authorList>
            <person name="Muzny D."/>
            <person name="Qin X."/>
            <person name="Buhay C."/>
            <person name="Dugan-Rocha S."/>
            <person name="Ding Y."/>
            <person name="Chen G."/>
            <person name="Hawes A."/>
            <person name="Holder M."/>
            <person name="Jhangiani S."/>
            <person name="Johnson A."/>
            <person name="Khan Z."/>
            <person name="Li Z."/>
            <person name="Liu W."/>
            <person name="Liu X."/>
            <person name="Perez L."/>
            <person name="Shen H."/>
            <person name="Wang Q."/>
            <person name="Watt J."/>
            <person name="Xi L."/>
            <person name="Xin Y."/>
            <person name="Zhou J."/>
            <person name="Deng J."/>
            <person name="Jiang H."/>
            <person name="Liu Y."/>
            <person name="Qu J."/>
            <person name="Song X.-Z."/>
            <person name="Zhang L."/>
            <person name="Villasana D."/>
            <person name="Johnson A."/>
            <person name="Liu J."/>
            <person name="Liyanage D."/>
            <person name="Lorensuhewa L."/>
            <person name="Robinson T."/>
            <person name="Song A."/>
            <person name="Song B.-B."/>
            <person name="Dinh H."/>
            <person name="Thornton R."/>
            <person name="Coyle M."/>
            <person name="Francisco L."/>
            <person name="Jackson L."/>
            <person name="Javaid M."/>
            <person name="Korchina V."/>
            <person name="Kovar C."/>
            <person name="Mata R."/>
            <person name="Mathew T."/>
            <person name="Ngo R."/>
            <person name="Nguyen L."/>
            <person name="Nguyen N."/>
            <person name="Okwuonu G."/>
            <person name="Ongeri F."/>
            <person name="Pham C."/>
            <person name="Simmons D."/>
            <person name="Wilczek-Boney K."/>
            <person name="Hale W."/>
            <person name="Jakkamsetti A."/>
            <person name="Pham P."/>
            <person name="Ruth R."/>
            <person name="San Lucas F."/>
            <person name="Warren J."/>
            <person name="Zhang J."/>
            <person name="Zhao Z."/>
            <person name="Zhou C."/>
            <person name="Zhu D."/>
            <person name="Lee S."/>
            <person name="Bess C."/>
            <person name="Blankenburg K."/>
            <person name="Forbes L."/>
            <person name="Fu Q."/>
            <person name="Gubbala S."/>
            <person name="Hirani K."/>
            <person name="Jayaseelan J.C."/>
            <person name="Lara F."/>
            <person name="Munidasa M."/>
            <person name="Palculict T."/>
            <person name="Patil S."/>
            <person name="Pu L.-L."/>
            <person name="Saada N."/>
            <person name="Tang L."/>
            <person name="Weissenberger G."/>
            <person name="Zhu Y."/>
            <person name="Hemphill L."/>
            <person name="Shang Y."/>
            <person name="Youmans B."/>
            <person name="Ayvaz T."/>
            <person name="Ross M."/>
            <person name="Santibanez J."/>
            <person name="Aqrawi P."/>
            <person name="Gross S."/>
            <person name="Joshi V."/>
            <person name="Fowler G."/>
            <person name="Nazareth L."/>
            <person name="Reid J."/>
            <person name="Worley K."/>
            <person name="Petrosino J."/>
            <person name="Highlander S."/>
            <person name="Gibbs R."/>
        </authorList>
    </citation>
    <scope>NUCLEOTIDE SEQUENCE [LARGE SCALE GENOMIC DNA]</scope>
    <source>
        <strain evidence="3">ATCC 33269</strain>
    </source>
</reference>
<keyword evidence="4" id="KW-1185">Reference proteome</keyword>
<dbReference type="SUPFAM" id="SSF49478">
    <property type="entry name" value="Cna protein B-type domain"/>
    <property type="match status" value="1"/>
</dbReference>
<evidence type="ECO:0000313" key="3">
    <source>
        <dbReference type="EMBL" id="EFZ37446.1"/>
    </source>
</evidence>
<protein>
    <recommendedName>
        <fullName evidence="2">Outer membrane protein beta-barrel domain-containing protein</fullName>
    </recommendedName>
</protein>
<dbReference type="STRING" id="28134.SAMN05444288_0077"/>
<dbReference type="Gene3D" id="2.60.40.1120">
    <property type="entry name" value="Carboxypeptidase-like, regulatory domain"/>
    <property type="match status" value="1"/>
</dbReference>
<organism evidence="3 4">
    <name type="scientific">Hoylesella oralis ATCC 33269</name>
    <dbReference type="NCBI Taxonomy" id="873533"/>
    <lineage>
        <taxon>Bacteria</taxon>
        <taxon>Pseudomonadati</taxon>
        <taxon>Bacteroidota</taxon>
        <taxon>Bacteroidia</taxon>
        <taxon>Bacteroidales</taxon>
        <taxon>Prevotellaceae</taxon>
        <taxon>Hoylesella</taxon>
    </lineage>
</organism>
<dbReference type="Proteomes" id="UP000005580">
    <property type="component" value="Unassembled WGS sequence"/>
</dbReference>
<dbReference type="HOGENOM" id="CLU_012729_0_0_10"/>
<evidence type="ECO:0000259" key="2">
    <source>
        <dbReference type="Pfam" id="PF14905"/>
    </source>
</evidence>
<dbReference type="AlphaFoldDB" id="E7RP03"/>
<proteinExistence type="predicted"/>
<dbReference type="InterPro" id="IPR041700">
    <property type="entry name" value="OMP_b-brl_3"/>
</dbReference>
<evidence type="ECO:0000256" key="1">
    <source>
        <dbReference type="SAM" id="SignalP"/>
    </source>
</evidence>
<sequence length="922" mass="105538">MKLMKGRLILLLMLTFFCYVGQANNEAQTAQGRVLDNMTGEGIPGAKVILMTSDSVIIDSTTTLSIKAGENIGMYHFNSLKDVGHYIIKASKEGYEDSYMNCALRSKREFYVAVNPIRLAKASHELPEVIVKATKIKMVVQGDTVVYNADAFNLADGSMLDALISKLPGAQLTKGGQIFVNGKYIQSLLVNGQEFFNGNPKLALENLPAYTVNKIKVYNKAGFASMTAGHDMGDKSYVMDVKLKKEYAVGYMGNIEAGAGTKNRYMARDFGMKFSDKERIGVFANINNLNDNQRAALSGEWAPQDVGDGLLATKSIGMNYGRMLDGKESWAGSENYWTHTNADNQSISSTQTFLQGGDSYQHNRYQSLRSSDAWYSKNSLYLQKKEFYSINDLSLSYIRSHGLSNSNTETSDEKSLLNRMLSANSLESKNFDFGLRNENGINIIADMIRWNFDINYNRNTQKTFSMNDLQYEQSSQPRDYRNQYIDRLNQDFKLSTGISYNLGFRNISVRPEYNYVYSYNKTDNPLYRLDKLSDRDSNLFNRLPSAIDALADVLDNNNTYHFTEYRNSHRFNIYYNNLQSKLLNCEIMINLPIRLVHANLYYQRRGKHDVSHQSVFFEPKISLRSNSWEMNAKMSSELPDLTTMVDYRDDSNPLNIMRGNPQLRDIHHYDIDANRTFRGKKQMQLNVKMGYHQTDNAVAYGLTFNKQTGVTTIQPMSVNGNRKYNMGVGYTRALDKSEKVTIDNQMSFNYNHNVDMAMVEGYTESQRSIVNNWQIGAVLKLNYRPNDNYEFSLHGGGNYYLIHSKRDGFTNIHAGDYNIGMNGQITLPWKFQITTDLTMFARRGYQQHEMNATDWIWNAQLTRSFIKGKLLAKLQGFDILHQLSNTQYVMNAQGRTETWHNSIPRYVMFSLSWRFNVNPQKR</sequence>